<protein>
    <submittedName>
        <fullName evidence="2">Uncharacterized protein</fullName>
    </submittedName>
</protein>
<keyword evidence="3" id="KW-1185">Reference proteome</keyword>
<evidence type="ECO:0000313" key="2">
    <source>
        <dbReference type="EMBL" id="GMT35095.1"/>
    </source>
</evidence>
<feature type="region of interest" description="Disordered" evidence="1">
    <location>
        <begin position="103"/>
        <end position="141"/>
    </location>
</feature>
<comment type="caution">
    <text evidence="2">The sequence shown here is derived from an EMBL/GenBank/DDBJ whole genome shotgun (WGS) entry which is preliminary data.</text>
</comment>
<accession>A0AAV5WWQ9</accession>
<sequence length="141" mass="15322">MERGRLSEILIDVMGKDDVGREGQRQLSAANRIDLRLRALLSAAEGGDALGRVCLILEAGESLCVSEGAFVAELADEQGQSGATVTGGMGPVYGEIRTTVEREGGRGEYGRRQEKASSHEHHHHRSHLGMRWRTGDLSRTL</sequence>
<evidence type="ECO:0000256" key="1">
    <source>
        <dbReference type="SAM" id="MobiDB-lite"/>
    </source>
</evidence>
<feature type="compositionally biased region" description="Basic and acidic residues" evidence="1">
    <location>
        <begin position="103"/>
        <end position="119"/>
    </location>
</feature>
<reference evidence="2" key="1">
    <citation type="submission" date="2023-10" db="EMBL/GenBank/DDBJ databases">
        <title>Genome assembly of Pristionchus species.</title>
        <authorList>
            <person name="Yoshida K."/>
            <person name="Sommer R.J."/>
        </authorList>
    </citation>
    <scope>NUCLEOTIDE SEQUENCE</scope>
    <source>
        <strain evidence="2">RS5133</strain>
    </source>
</reference>
<organism evidence="2 3">
    <name type="scientific">Pristionchus fissidentatus</name>
    <dbReference type="NCBI Taxonomy" id="1538716"/>
    <lineage>
        <taxon>Eukaryota</taxon>
        <taxon>Metazoa</taxon>
        <taxon>Ecdysozoa</taxon>
        <taxon>Nematoda</taxon>
        <taxon>Chromadorea</taxon>
        <taxon>Rhabditida</taxon>
        <taxon>Rhabditina</taxon>
        <taxon>Diplogasteromorpha</taxon>
        <taxon>Diplogasteroidea</taxon>
        <taxon>Neodiplogasteridae</taxon>
        <taxon>Pristionchus</taxon>
    </lineage>
</organism>
<dbReference type="Proteomes" id="UP001432322">
    <property type="component" value="Unassembled WGS sequence"/>
</dbReference>
<gene>
    <name evidence="2" type="ORF">PFISCL1PPCAC_26392</name>
</gene>
<feature type="compositionally biased region" description="Basic residues" evidence="1">
    <location>
        <begin position="120"/>
        <end position="130"/>
    </location>
</feature>
<name>A0AAV5WWQ9_9BILA</name>
<proteinExistence type="predicted"/>
<evidence type="ECO:0000313" key="3">
    <source>
        <dbReference type="Proteomes" id="UP001432322"/>
    </source>
</evidence>
<dbReference type="EMBL" id="BTSY01000007">
    <property type="protein sequence ID" value="GMT35095.1"/>
    <property type="molecule type" value="Genomic_DNA"/>
</dbReference>
<dbReference type="AlphaFoldDB" id="A0AAV5WWQ9"/>